<feature type="transmembrane region" description="Helical" evidence="2">
    <location>
        <begin position="215"/>
        <end position="238"/>
    </location>
</feature>
<dbReference type="InParanoid" id="A0A3B5Q296"/>
<dbReference type="AlphaFoldDB" id="A0A3B5Q296"/>
<sequence length="323" mass="35683">MPRLEVLLLFVLQLEGISGDEPDFYHTVGDDVVLPYVGPSSSSCRSVTWLYNDIVGKTTENKATVGNIDQKSVNAARLSLNTDCSLIIKNIIPEDAGRYTCRRGNTDSLMHLNILSISPSQPAGDATKDGNINLQCSLWSFSPITCSVNRLVWVNDTGNKLVGEDVTNQKTSSQIRCVSSLTVKPLNNRYTCQFIQRNTVKVEAHYPPLSTDQTLIYIIGPVLGVGLLLLAAIAAVLINCRRRTKQSDEPKNSNSDVRKTNNQIHQNAASPSTLTYSSIRHSTPNSPLRVTVQHDEVTYSALKPEMETDFDPNSFYSRVIKPE</sequence>
<dbReference type="GO" id="GO:0042289">
    <property type="term" value="F:MHC class II protein binding"/>
    <property type="evidence" value="ECO:0007669"/>
    <property type="project" value="TreeGrafter"/>
</dbReference>
<reference evidence="6" key="2">
    <citation type="journal article" date="2013" name="Nat. Genet.">
        <title>The genome of the platyfish, Xiphophorus maculatus, provides insights into evolutionary adaptation and several complex traits.</title>
        <authorList>
            <person name="Schartl M."/>
            <person name="Walter R.B."/>
            <person name="Shen Y."/>
            <person name="Garcia T."/>
            <person name="Catchen J."/>
            <person name="Amores A."/>
            <person name="Braasch I."/>
            <person name="Chalopin D."/>
            <person name="Volff J.N."/>
            <person name="Lesch K.P."/>
            <person name="Bisazza A."/>
            <person name="Minx P."/>
            <person name="Hillier L."/>
            <person name="Wilson R.K."/>
            <person name="Fuerstenberg S."/>
            <person name="Boore J."/>
            <person name="Searle S."/>
            <person name="Postlethwait J.H."/>
            <person name="Warren W.C."/>
        </authorList>
    </citation>
    <scope>NUCLEOTIDE SEQUENCE [LARGE SCALE GENOMIC DNA]</scope>
    <source>
        <strain evidence="6">JP 163 A</strain>
    </source>
</reference>
<keyword evidence="6" id="KW-1185">Reference proteome</keyword>
<feature type="compositionally biased region" description="Polar residues" evidence="1">
    <location>
        <begin position="260"/>
        <end position="286"/>
    </location>
</feature>
<dbReference type="Proteomes" id="UP000002852">
    <property type="component" value="Unassembled WGS sequence"/>
</dbReference>
<evidence type="ECO:0000313" key="5">
    <source>
        <dbReference type="Ensembl" id="ENSXMAP00000024146.1"/>
    </source>
</evidence>
<dbReference type="InterPro" id="IPR036179">
    <property type="entry name" value="Ig-like_dom_sf"/>
</dbReference>
<feature type="compositionally biased region" description="Basic and acidic residues" evidence="1">
    <location>
        <begin position="245"/>
        <end position="259"/>
    </location>
</feature>
<dbReference type="GeneTree" id="ENSGT00970000193439"/>
<name>A0A3B5Q296_XIPMA</name>
<dbReference type="PROSITE" id="PS50835">
    <property type="entry name" value="IG_LIKE"/>
    <property type="match status" value="1"/>
</dbReference>
<dbReference type="GO" id="GO:0035723">
    <property type="term" value="P:interleukin-15-mediated signaling pathway"/>
    <property type="evidence" value="ECO:0007669"/>
    <property type="project" value="TreeGrafter"/>
</dbReference>
<keyword evidence="2" id="KW-1133">Transmembrane helix</keyword>
<dbReference type="InterPro" id="IPR007110">
    <property type="entry name" value="Ig-like_dom"/>
</dbReference>
<keyword evidence="2" id="KW-0812">Transmembrane</keyword>
<feature type="region of interest" description="Disordered" evidence="1">
    <location>
        <begin position="244"/>
        <end position="286"/>
    </location>
</feature>
<dbReference type="InterPro" id="IPR013783">
    <property type="entry name" value="Ig-like_fold"/>
</dbReference>
<keyword evidence="2" id="KW-0472">Membrane</keyword>
<evidence type="ECO:0000256" key="3">
    <source>
        <dbReference type="SAM" id="SignalP"/>
    </source>
</evidence>
<dbReference type="Gene3D" id="2.60.40.10">
    <property type="entry name" value="Immunoglobulins"/>
    <property type="match status" value="1"/>
</dbReference>
<dbReference type="GO" id="GO:0045121">
    <property type="term" value="C:membrane raft"/>
    <property type="evidence" value="ECO:0007669"/>
    <property type="project" value="TreeGrafter"/>
</dbReference>
<dbReference type="Ensembl" id="ENSXMAT00000025039.1">
    <property type="protein sequence ID" value="ENSXMAP00000024146.1"/>
    <property type="gene ID" value="ENSXMAG00000028450.1"/>
</dbReference>
<evidence type="ECO:0000256" key="1">
    <source>
        <dbReference type="SAM" id="MobiDB-lite"/>
    </source>
</evidence>
<reference evidence="5" key="4">
    <citation type="submission" date="2025-09" db="UniProtKB">
        <authorList>
            <consortium name="Ensembl"/>
        </authorList>
    </citation>
    <scope>IDENTIFICATION</scope>
    <source>
        <strain evidence="5">JP 163 A</strain>
    </source>
</reference>
<dbReference type="GO" id="GO:0042110">
    <property type="term" value="P:T cell activation"/>
    <property type="evidence" value="ECO:0007669"/>
    <property type="project" value="TreeGrafter"/>
</dbReference>
<dbReference type="GO" id="GO:0009897">
    <property type="term" value="C:external side of plasma membrane"/>
    <property type="evidence" value="ECO:0007669"/>
    <property type="project" value="TreeGrafter"/>
</dbReference>
<feature type="domain" description="Ig-like" evidence="4">
    <location>
        <begin position="2"/>
        <end position="118"/>
    </location>
</feature>
<reference evidence="5" key="3">
    <citation type="submission" date="2025-08" db="UniProtKB">
        <authorList>
            <consortium name="Ensembl"/>
        </authorList>
    </citation>
    <scope>IDENTIFICATION</scope>
    <source>
        <strain evidence="5">JP 163 A</strain>
    </source>
</reference>
<dbReference type="GO" id="GO:1990782">
    <property type="term" value="F:protein tyrosine kinase binding"/>
    <property type="evidence" value="ECO:0007669"/>
    <property type="project" value="TreeGrafter"/>
</dbReference>
<evidence type="ECO:0000313" key="6">
    <source>
        <dbReference type="Proteomes" id="UP000002852"/>
    </source>
</evidence>
<dbReference type="PANTHER" id="PTHR11422">
    <property type="entry name" value="T-CELL SURFACE GLYCOPROTEIN CD4"/>
    <property type="match status" value="1"/>
</dbReference>
<accession>A0A3B5Q296</accession>
<feature type="signal peptide" evidence="3">
    <location>
        <begin position="1"/>
        <end position="19"/>
    </location>
</feature>
<organism evidence="5 6">
    <name type="scientific">Xiphophorus maculatus</name>
    <name type="common">Southern platyfish</name>
    <name type="synonym">Platypoecilus maculatus</name>
    <dbReference type="NCBI Taxonomy" id="8083"/>
    <lineage>
        <taxon>Eukaryota</taxon>
        <taxon>Metazoa</taxon>
        <taxon>Chordata</taxon>
        <taxon>Craniata</taxon>
        <taxon>Vertebrata</taxon>
        <taxon>Euteleostomi</taxon>
        <taxon>Actinopterygii</taxon>
        <taxon>Neopterygii</taxon>
        <taxon>Teleostei</taxon>
        <taxon>Neoteleostei</taxon>
        <taxon>Acanthomorphata</taxon>
        <taxon>Ovalentaria</taxon>
        <taxon>Atherinomorphae</taxon>
        <taxon>Cyprinodontiformes</taxon>
        <taxon>Poeciliidae</taxon>
        <taxon>Poeciliinae</taxon>
        <taxon>Xiphophorus</taxon>
    </lineage>
</organism>
<dbReference type="PANTHER" id="PTHR11422:SF5">
    <property type="entry name" value="DIVERSE IMMUNOGLOBULIN DOMAIN-CONTAINING PROTEIN 1.1 ISOFORM X1-RELATED"/>
    <property type="match status" value="1"/>
</dbReference>
<reference evidence="6" key="1">
    <citation type="submission" date="2012-01" db="EMBL/GenBank/DDBJ databases">
        <authorList>
            <person name="Walter R."/>
            <person name="Schartl M."/>
            <person name="Warren W."/>
        </authorList>
    </citation>
    <scope>NUCLEOTIDE SEQUENCE [LARGE SCALE GENOMIC DNA]</scope>
    <source>
        <strain evidence="6">JP 163 A</strain>
    </source>
</reference>
<protein>
    <submittedName>
        <fullName evidence="5">Fibroblast growth factor receptor 2-like</fullName>
    </submittedName>
</protein>
<keyword evidence="3" id="KW-0732">Signal</keyword>
<evidence type="ECO:0000256" key="2">
    <source>
        <dbReference type="SAM" id="Phobius"/>
    </source>
</evidence>
<dbReference type="SUPFAM" id="SSF48726">
    <property type="entry name" value="Immunoglobulin"/>
    <property type="match status" value="1"/>
</dbReference>
<dbReference type="GO" id="GO:0070374">
    <property type="term" value="P:positive regulation of ERK1 and ERK2 cascade"/>
    <property type="evidence" value="ECO:0007669"/>
    <property type="project" value="TreeGrafter"/>
</dbReference>
<feature type="chain" id="PRO_5017276963" evidence="3">
    <location>
        <begin position="20"/>
        <end position="323"/>
    </location>
</feature>
<proteinExistence type="predicted"/>
<evidence type="ECO:0000259" key="4">
    <source>
        <dbReference type="PROSITE" id="PS50835"/>
    </source>
</evidence>